<name>A0A3E3ECB4_9FIRM</name>
<accession>A0A3E3ECB4</accession>
<evidence type="ECO:0000259" key="2">
    <source>
        <dbReference type="Pfam" id="PF17863"/>
    </source>
</evidence>
<feature type="domain" description="ChlI/MoxR AAA lid" evidence="2">
    <location>
        <begin position="228"/>
        <end position="294"/>
    </location>
</feature>
<dbReference type="Gene3D" id="3.40.50.300">
    <property type="entry name" value="P-loop containing nucleotide triphosphate hydrolases"/>
    <property type="match status" value="1"/>
</dbReference>
<dbReference type="Gene3D" id="1.10.8.80">
    <property type="entry name" value="Magnesium chelatase subunit I, C-Terminal domain"/>
    <property type="match status" value="1"/>
</dbReference>
<evidence type="ECO:0000313" key="3">
    <source>
        <dbReference type="EMBL" id="RGD84452.1"/>
    </source>
</evidence>
<dbReference type="GO" id="GO:0005524">
    <property type="term" value="F:ATP binding"/>
    <property type="evidence" value="ECO:0007669"/>
    <property type="project" value="InterPro"/>
</dbReference>
<dbReference type="PIRSF" id="PIRSF002849">
    <property type="entry name" value="AAA_ATPase_chaperone_MoxR_prd"/>
    <property type="match status" value="1"/>
</dbReference>
<dbReference type="AlphaFoldDB" id="A0A3E3ECB4"/>
<dbReference type="GO" id="GO:0016887">
    <property type="term" value="F:ATP hydrolysis activity"/>
    <property type="evidence" value="ECO:0007669"/>
    <property type="project" value="InterPro"/>
</dbReference>
<evidence type="ECO:0000259" key="1">
    <source>
        <dbReference type="Pfam" id="PF07726"/>
    </source>
</evidence>
<dbReference type="InterPro" id="IPR027417">
    <property type="entry name" value="P-loop_NTPase"/>
</dbReference>
<evidence type="ECO:0000313" key="4">
    <source>
        <dbReference type="Proteomes" id="UP000261032"/>
    </source>
</evidence>
<gene>
    <name evidence="3" type="ORF">DXB93_10855</name>
</gene>
<reference evidence="3 4" key="1">
    <citation type="submission" date="2018-08" db="EMBL/GenBank/DDBJ databases">
        <title>A genome reference for cultivated species of the human gut microbiota.</title>
        <authorList>
            <person name="Zou Y."/>
            <person name="Xue W."/>
            <person name="Luo G."/>
        </authorList>
    </citation>
    <scope>NUCLEOTIDE SEQUENCE [LARGE SCALE GENOMIC DNA]</scope>
    <source>
        <strain evidence="3 4">OM06-4</strain>
    </source>
</reference>
<dbReference type="PANTHER" id="PTHR42759:SF5">
    <property type="entry name" value="METHANOL DEHYDROGENASE REGULATOR"/>
    <property type="match status" value="1"/>
</dbReference>
<dbReference type="SUPFAM" id="SSF52540">
    <property type="entry name" value="P-loop containing nucleoside triphosphate hydrolases"/>
    <property type="match status" value="1"/>
</dbReference>
<dbReference type="InterPro" id="IPR041628">
    <property type="entry name" value="ChlI/MoxR_AAA_lid"/>
</dbReference>
<dbReference type="GeneID" id="64194800"/>
<dbReference type="Proteomes" id="UP000261032">
    <property type="component" value="Unassembled WGS sequence"/>
</dbReference>
<organism evidence="3 4">
    <name type="scientific">Thomasclavelia ramosa</name>
    <dbReference type="NCBI Taxonomy" id="1547"/>
    <lineage>
        <taxon>Bacteria</taxon>
        <taxon>Bacillati</taxon>
        <taxon>Bacillota</taxon>
        <taxon>Erysipelotrichia</taxon>
        <taxon>Erysipelotrichales</taxon>
        <taxon>Coprobacillaceae</taxon>
        <taxon>Thomasclavelia</taxon>
    </lineage>
</organism>
<dbReference type="PANTHER" id="PTHR42759">
    <property type="entry name" value="MOXR FAMILY PROTEIN"/>
    <property type="match status" value="1"/>
</dbReference>
<dbReference type="InterPro" id="IPR050764">
    <property type="entry name" value="CbbQ/NirQ/NorQ/GpvN"/>
</dbReference>
<dbReference type="InterPro" id="IPR011703">
    <property type="entry name" value="ATPase_AAA-3"/>
</dbReference>
<dbReference type="Pfam" id="PF17863">
    <property type="entry name" value="AAA_lid_2"/>
    <property type="match status" value="1"/>
</dbReference>
<sequence>MNEKLELLINEVKKAVLGKDDVLKKVVIALLANGHILLEDIPGVGKTNLAVALTKAIQLDYQRVQLTSDVLPSDLLGYSVYDFETKEMTFKKGPLFTNIFLADEINRTSSKTQSALLQVMEEGMISVDGLTYPTAKPFIVIATQNPFGSAGTQMLPDSQLDRFMMRLSLGYPDEMSEIEIINRKKSGNPINSINPVLSPQELLMMQEAVTKIHLDESLVKYIVQIVQQTRIHEKIELGASPRASIALMKAAQASAYLNGRDYVIVEDINENLYETLNHRIFLMPSVKKNRENFQIIMEDIMMKIAPIAYK</sequence>
<comment type="caution">
    <text evidence="3">The sequence shown here is derived from an EMBL/GenBank/DDBJ whole genome shotgun (WGS) entry which is preliminary data.</text>
</comment>
<protein>
    <submittedName>
        <fullName evidence="3">MoxR family ATPase</fullName>
    </submittedName>
</protein>
<feature type="domain" description="ATPase AAA-3" evidence="1">
    <location>
        <begin position="35"/>
        <end position="165"/>
    </location>
</feature>
<dbReference type="RefSeq" id="WP_003535868.1">
    <property type="nucleotide sequence ID" value="NZ_BAABXX010000001.1"/>
</dbReference>
<proteinExistence type="predicted"/>
<dbReference type="EMBL" id="QUSL01000016">
    <property type="protein sequence ID" value="RGD84452.1"/>
    <property type="molecule type" value="Genomic_DNA"/>
</dbReference>
<dbReference type="Pfam" id="PF07726">
    <property type="entry name" value="AAA_3"/>
    <property type="match status" value="1"/>
</dbReference>